<dbReference type="RefSeq" id="WP_034713325.1">
    <property type="nucleotide sequence ID" value="NZ_AWQS01000012.1"/>
</dbReference>
<organism evidence="2 3">
    <name type="scientific">Intrasporangium chromatireducens Q5-1</name>
    <dbReference type="NCBI Taxonomy" id="584657"/>
    <lineage>
        <taxon>Bacteria</taxon>
        <taxon>Bacillati</taxon>
        <taxon>Actinomycetota</taxon>
        <taxon>Actinomycetes</taxon>
        <taxon>Micrococcales</taxon>
        <taxon>Intrasporangiaceae</taxon>
        <taxon>Intrasporangium</taxon>
    </lineage>
</organism>
<sequence length="453" mass="47004">MRGRDSHADAFDEPSGDPAALRAAARRCREVSERALATAGVRGDAGVDLALFWTGPAADAAQGELTTLSGRALKVLPQVAWAALSLTRYADALEHAIRQTRRLRWQATGAREEHARLVAVARTAAVDPVAVALAVERADEELVDRLAALHRAHGRVMDEFMAAGLACARTLSQLAASAAPGAGTPTAAAASEAVLQGLPLAREQIRLASVRPVGRVVARPEPAWWQTALEKASEAGAWTWNHTAVPLANGAANVAEAAVEHPEDLVDLALGTGMIILGGAGMAGGTALDATGAGAVAGVPIQFAAAAVTATGVAAASHGAGDLLDNAARKDGRLLREVEAPTVGRGTPGEPLPDSMRPDTAGANWKGRVADNGKGEVWQAPEKVDAPKGAPENADSIRIMGADRRYPRGYVRFYNSYGQPLRLDGRTGTKNGPDTHIEVGPDGTYEIPIGWGP</sequence>
<gene>
    <name evidence="2" type="ORF">N864_07325</name>
</gene>
<keyword evidence="3" id="KW-1185">Reference proteome</keyword>
<evidence type="ECO:0000313" key="2">
    <source>
        <dbReference type="EMBL" id="EWT07448.1"/>
    </source>
</evidence>
<reference evidence="3" key="1">
    <citation type="submission" date="2013-08" db="EMBL/GenBank/DDBJ databases">
        <title>Intrasporangium oryzae NRRL B-24470.</title>
        <authorList>
            <person name="Liu H."/>
            <person name="Wang G."/>
        </authorList>
    </citation>
    <scope>NUCLEOTIDE SEQUENCE [LARGE SCALE GENOMIC DNA]</scope>
    <source>
        <strain evidence="3">Q5-1</strain>
    </source>
</reference>
<dbReference type="PATRIC" id="fig|584657.3.peg.617"/>
<evidence type="ECO:0000313" key="3">
    <source>
        <dbReference type="Proteomes" id="UP000019494"/>
    </source>
</evidence>
<dbReference type="OrthoDB" id="5475817at2"/>
<dbReference type="EMBL" id="AWQS01000012">
    <property type="protein sequence ID" value="EWT07448.1"/>
    <property type="molecule type" value="Genomic_DNA"/>
</dbReference>
<evidence type="ECO:0008006" key="4">
    <source>
        <dbReference type="Google" id="ProtNLM"/>
    </source>
</evidence>
<feature type="region of interest" description="Disordered" evidence="1">
    <location>
        <begin position="340"/>
        <end position="362"/>
    </location>
</feature>
<dbReference type="Proteomes" id="UP000019494">
    <property type="component" value="Unassembled WGS sequence"/>
</dbReference>
<accession>W9GRI9</accession>
<protein>
    <recommendedName>
        <fullName evidence="4">Bacterial toxin 24 domain-containing protein</fullName>
    </recommendedName>
</protein>
<evidence type="ECO:0000256" key="1">
    <source>
        <dbReference type="SAM" id="MobiDB-lite"/>
    </source>
</evidence>
<proteinExistence type="predicted"/>
<name>W9GRI9_9MICO</name>
<dbReference type="AlphaFoldDB" id="W9GRI9"/>
<comment type="caution">
    <text evidence="2">The sequence shown here is derived from an EMBL/GenBank/DDBJ whole genome shotgun (WGS) entry which is preliminary data.</text>
</comment>